<dbReference type="GO" id="GO:0008270">
    <property type="term" value="F:zinc ion binding"/>
    <property type="evidence" value="ECO:0007669"/>
    <property type="project" value="UniProtKB-KW"/>
</dbReference>
<keyword evidence="2" id="KW-0863">Zinc-finger</keyword>
<accession>A0A432ZSV6</accession>
<keyword evidence="3" id="KW-0862">Zinc</keyword>
<dbReference type="InterPro" id="IPR001876">
    <property type="entry name" value="Znf_RanBP2"/>
</dbReference>
<dbReference type="EMBL" id="PIQH01000002">
    <property type="protein sequence ID" value="RUO80987.1"/>
    <property type="molecule type" value="Genomic_DNA"/>
</dbReference>
<dbReference type="PROSITE" id="PS50199">
    <property type="entry name" value="ZF_RANBP2_2"/>
    <property type="match status" value="1"/>
</dbReference>
<comment type="caution">
    <text evidence="5">The sequence shown here is derived from an EMBL/GenBank/DDBJ whole genome shotgun (WGS) entry which is preliminary data.</text>
</comment>
<dbReference type="Pfam" id="PF09413">
    <property type="entry name" value="DUF2007"/>
    <property type="match status" value="1"/>
</dbReference>
<keyword evidence="1" id="KW-0479">Metal-binding</keyword>
<organism evidence="5 6">
    <name type="scientific">Idiomarina tyrosinivorans</name>
    <dbReference type="NCBI Taxonomy" id="1445662"/>
    <lineage>
        <taxon>Bacteria</taxon>
        <taxon>Pseudomonadati</taxon>
        <taxon>Pseudomonadota</taxon>
        <taxon>Gammaproteobacteria</taxon>
        <taxon>Alteromonadales</taxon>
        <taxon>Idiomarinaceae</taxon>
        <taxon>Idiomarina</taxon>
    </lineage>
</organism>
<keyword evidence="6" id="KW-1185">Reference proteome</keyword>
<dbReference type="AlphaFoldDB" id="A0A432ZSV6"/>
<dbReference type="InterPro" id="IPR018551">
    <property type="entry name" value="DUF2007"/>
</dbReference>
<evidence type="ECO:0000313" key="6">
    <source>
        <dbReference type="Proteomes" id="UP000287996"/>
    </source>
</evidence>
<evidence type="ECO:0000259" key="4">
    <source>
        <dbReference type="PROSITE" id="PS50199"/>
    </source>
</evidence>
<evidence type="ECO:0000256" key="1">
    <source>
        <dbReference type="ARBA" id="ARBA00022723"/>
    </source>
</evidence>
<proteinExistence type="predicted"/>
<dbReference type="PROSITE" id="PS01358">
    <property type="entry name" value="ZF_RANBP2_1"/>
    <property type="match status" value="1"/>
</dbReference>
<evidence type="ECO:0000256" key="3">
    <source>
        <dbReference type="ARBA" id="ARBA00022833"/>
    </source>
</evidence>
<reference evidence="5 6" key="1">
    <citation type="journal article" date="2011" name="Front. Microbiol.">
        <title>Genomic signatures of strain selection and enhancement in Bacillus atrophaeus var. globigii, a historical biowarfare simulant.</title>
        <authorList>
            <person name="Gibbons H.S."/>
            <person name="Broomall S.M."/>
            <person name="McNew L.A."/>
            <person name="Daligault H."/>
            <person name="Chapman C."/>
            <person name="Bruce D."/>
            <person name="Karavis M."/>
            <person name="Krepps M."/>
            <person name="McGregor P.A."/>
            <person name="Hong C."/>
            <person name="Park K.H."/>
            <person name="Akmal A."/>
            <person name="Feldman A."/>
            <person name="Lin J.S."/>
            <person name="Chang W.E."/>
            <person name="Higgs B.W."/>
            <person name="Demirev P."/>
            <person name="Lindquist J."/>
            <person name="Liem A."/>
            <person name="Fochler E."/>
            <person name="Read T.D."/>
            <person name="Tapia R."/>
            <person name="Johnson S."/>
            <person name="Bishop-Lilly K.A."/>
            <person name="Detter C."/>
            <person name="Han C."/>
            <person name="Sozhamannan S."/>
            <person name="Rosenzweig C.N."/>
            <person name="Skowronski E.W."/>
        </authorList>
    </citation>
    <scope>NUCLEOTIDE SEQUENCE [LARGE SCALE GENOMIC DNA]</scope>
    <source>
        <strain evidence="5 6">CC-PW-9</strain>
    </source>
</reference>
<feature type="domain" description="RanBP2-type" evidence="4">
    <location>
        <begin position="86"/>
        <end position="115"/>
    </location>
</feature>
<protein>
    <recommendedName>
        <fullName evidence="4">RanBP2-type domain-containing protein</fullName>
    </recommendedName>
</protein>
<name>A0A432ZSV6_9GAMM</name>
<evidence type="ECO:0000313" key="5">
    <source>
        <dbReference type="EMBL" id="RUO80987.1"/>
    </source>
</evidence>
<dbReference type="Proteomes" id="UP000287996">
    <property type="component" value="Unassembled WGS sequence"/>
</dbReference>
<sequence length="116" mass="12475">MADTTLHVGTLMTQKVIAYYAANPIEAELVIGLLQTKGISAAVNSNSSAGGIGELPADVLETAIQVPVSQLSAAREIINDYETANHSNEWFCQNCQEKNPGSFEFCWSCQTPQPSQ</sequence>
<evidence type="ECO:0000256" key="2">
    <source>
        <dbReference type="ARBA" id="ARBA00022771"/>
    </source>
</evidence>
<gene>
    <name evidence="5" type="ORF">CWI84_02410</name>
</gene>